<organism evidence="12 13">
    <name type="scientific">Canavalia gladiata</name>
    <name type="common">Sword bean</name>
    <name type="synonym">Dolichos gladiatus</name>
    <dbReference type="NCBI Taxonomy" id="3824"/>
    <lineage>
        <taxon>Eukaryota</taxon>
        <taxon>Viridiplantae</taxon>
        <taxon>Streptophyta</taxon>
        <taxon>Embryophyta</taxon>
        <taxon>Tracheophyta</taxon>
        <taxon>Spermatophyta</taxon>
        <taxon>Magnoliopsida</taxon>
        <taxon>eudicotyledons</taxon>
        <taxon>Gunneridae</taxon>
        <taxon>Pentapetalae</taxon>
        <taxon>rosids</taxon>
        <taxon>fabids</taxon>
        <taxon>Fabales</taxon>
        <taxon>Fabaceae</taxon>
        <taxon>Papilionoideae</taxon>
        <taxon>50 kb inversion clade</taxon>
        <taxon>NPAAA clade</taxon>
        <taxon>indigoferoid/millettioid clade</taxon>
        <taxon>Phaseoleae</taxon>
        <taxon>Canavalia</taxon>
    </lineage>
</organism>
<dbReference type="GO" id="GO:0004709">
    <property type="term" value="F:MAP kinase kinase kinase activity"/>
    <property type="evidence" value="ECO:0007669"/>
    <property type="project" value="UniProtKB-EC"/>
</dbReference>
<name>A0AAN9MUM8_CANGL</name>
<evidence type="ECO:0000256" key="8">
    <source>
        <dbReference type="ARBA" id="ARBA00048329"/>
    </source>
</evidence>
<feature type="compositionally biased region" description="Basic residues" evidence="10">
    <location>
        <begin position="51"/>
        <end position="60"/>
    </location>
</feature>
<feature type="region of interest" description="Disordered" evidence="10">
    <location>
        <begin position="1"/>
        <end position="197"/>
    </location>
</feature>
<evidence type="ECO:0000256" key="10">
    <source>
        <dbReference type="SAM" id="MobiDB-lite"/>
    </source>
</evidence>
<evidence type="ECO:0000256" key="4">
    <source>
        <dbReference type="ARBA" id="ARBA00022741"/>
    </source>
</evidence>
<evidence type="ECO:0000256" key="6">
    <source>
        <dbReference type="ARBA" id="ARBA00022840"/>
    </source>
</evidence>
<comment type="similarity">
    <text evidence="1">Belongs to the protein kinase superfamily. STE Ser/Thr protein kinase family. MAP kinase kinase kinase subfamily.</text>
</comment>
<comment type="caution">
    <text evidence="12">The sequence shown here is derived from an EMBL/GenBank/DDBJ whole genome shotgun (WGS) entry which is preliminary data.</text>
</comment>
<keyword evidence="3" id="KW-0808">Transferase</keyword>
<dbReference type="SMART" id="SM00220">
    <property type="entry name" value="S_TKc"/>
    <property type="match status" value="1"/>
</dbReference>
<dbReference type="PANTHER" id="PTHR48016:SF8">
    <property type="entry name" value="MITOGEN-ACTIVATED PROTEIN KINASE KINASE KINASE 3"/>
    <property type="match status" value="1"/>
</dbReference>
<evidence type="ECO:0000259" key="11">
    <source>
        <dbReference type="PROSITE" id="PS50011"/>
    </source>
</evidence>
<comment type="catalytic activity">
    <reaction evidence="8">
        <text>L-seryl-[protein] + ATP = O-phospho-L-seryl-[protein] + ADP + H(+)</text>
        <dbReference type="Rhea" id="RHEA:17989"/>
        <dbReference type="Rhea" id="RHEA-COMP:9863"/>
        <dbReference type="Rhea" id="RHEA-COMP:11604"/>
        <dbReference type="ChEBI" id="CHEBI:15378"/>
        <dbReference type="ChEBI" id="CHEBI:29999"/>
        <dbReference type="ChEBI" id="CHEBI:30616"/>
        <dbReference type="ChEBI" id="CHEBI:83421"/>
        <dbReference type="ChEBI" id="CHEBI:456216"/>
        <dbReference type="EC" id="2.7.11.25"/>
    </reaction>
</comment>
<feature type="compositionally biased region" description="Polar residues" evidence="10">
    <location>
        <begin position="92"/>
        <end position="101"/>
    </location>
</feature>
<dbReference type="InterPro" id="IPR050538">
    <property type="entry name" value="MAP_kinase_kinase_kinase"/>
</dbReference>
<dbReference type="PROSITE" id="PS50011">
    <property type="entry name" value="PROTEIN_KINASE_DOM"/>
    <property type="match status" value="1"/>
</dbReference>
<keyword evidence="4 9" id="KW-0547">Nucleotide-binding</keyword>
<dbReference type="InterPro" id="IPR011009">
    <property type="entry name" value="Kinase-like_dom_sf"/>
</dbReference>
<proteinExistence type="inferred from homology"/>
<keyword evidence="6 9" id="KW-0067">ATP-binding</keyword>
<dbReference type="Gene3D" id="1.10.510.10">
    <property type="entry name" value="Transferase(Phosphotransferase) domain 1"/>
    <property type="match status" value="1"/>
</dbReference>
<dbReference type="EMBL" id="JAYMYQ010000001">
    <property type="protein sequence ID" value="KAK7358824.1"/>
    <property type="molecule type" value="Genomic_DNA"/>
</dbReference>
<dbReference type="CDD" id="cd06632">
    <property type="entry name" value="STKc_MEKK1_plant"/>
    <property type="match status" value="1"/>
</dbReference>
<dbReference type="InterPro" id="IPR017441">
    <property type="entry name" value="Protein_kinase_ATP_BS"/>
</dbReference>
<keyword evidence="13" id="KW-1185">Reference proteome</keyword>
<evidence type="ECO:0000256" key="9">
    <source>
        <dbReference type="PROSITE-ProRule" id="PRU10141"/>
    </source>
</evidence>
<protein>
    <recommendedName>
        <fullName evidence="2">mitogen-activated protein kinase kinase kinase</fullName>
        <ecNumber evidence="2">2.7.11.25</ecNumber>
    </recommendedName>
</protein>
<evidence type="ECO:0000256" key="1">
    <source>
        <dbReference type="ARBA" id="ARBA00006529"/>
    </source>
</evidence>
<dbReference type="GO" id="GO:0005737">
    <property type="term" value="C:cytoplasm"/>
    <property type="evidence" value="ECO:0007669"/>
    <property type="project" value="TreeGrafter"/>
</dbReference>
<dbReference type="PANTHER" id="PTHR48016">
    <property type="entry name" value="MAP KINASE KINASE KINASE SSK2-RELATED-RELATED"/>
    <property type="match status" value="1"/>
</dbReference>
<dbReference type="GO" id="GO:0005524">
    <property type="term" value="F:ATP binding"/>
    <property type="evidence" value="ECO:0007669"/>
    <property type="project" value="UniProtKB-UniRule"/>
</dbReference>
<dbReference type="AlphaFoldDB" id="A0AAN9MUM8"/>
<evidence type="ECO:0000256" key="3">
    <source>
        <dbReference type="ARBA" id="ARBA00022679"/>
    </source>
</evidence>
<feature type="binding site" evidence="9">
    <location>
        <position position="244"/>
    </location>
    <ligand>
        <name>ATP</name>
        <dbReference type="ChEBI" id="CHEBI:30616"/>
    </ligand>
</feature>
<accession>A0AAN9MUM8</accession>
<sequence>MPAWWSRKSSKNKQEHVEEEEEEEEPRGGIQFNFMKSPVTVRNCDKDKDKSKGKKNKKKPKSFDELFPRNSPRSSKDFDGGVKKGVPLPRPTHSNSDQAFGSPSMSGSSVSSSTSFDDHPISPQFNANRGQDEVKFNVRSKSPGPGPRGPASPTSPLHPRLQVLSLDSPTVKQDDGRSECHPLPLPPGSPTSPSALSNVRVNGLLENTTGNLSKWKKGKLLGRGTFGHVYLGFNSENGQMCAVKEVRVVSDDQTSKECLKQLNQEINLLNQLSHPNIVQYYGSELVEASLSVYLEYVSGGSIHKLLQEYGPFKEPVIQNYTRQIVSGLAYLHGRNTVHRDIKGANILVDPNGEIKLADFGMAKHINSSATMLSFKGSPYWMAPEVVMNTNGYSLPVDIWSLGCTIIEMATSKPPWSQYEGVAAIFKIGNSKDMPEIPEHLSNDAKNFIQQCLQRDPCTRPTAQRLLDHPFIRDQSATKAANVSITRDAFPCMFDGSRTPPVLESHSNRTSIISLDGDYASNPALAAPLASRSPRDKTRMITSLPVSPSSSPLRQYGPVHHSCFFSPPHPAYTIMGQNNYALNDMSSYPVRSNATFTLDPWFETSRYKAHTPPGGSPRMRFI</sequence>
<evidence type="ECO:0000313" key="13">
    <source>
        <dbReference type="Proteomes" id="UP001367508"/>
    </source>
</evidence>
<evidence type="ECO:0000256" key="2">
    <source>
        <dbReference type="ARBA" id="ARBA00012406"/>
    </source>
</evidence>
<evidence type="ECO:0000313" key="12">
    <source>
        <dbReference type="EMBL" id="KAK7358824.1"/>
    </source>
</evidence>
<keyword evidence="5" id="KW-0418">Kinase</keyword>
<dbReference type="EC" id="2.7.11.25" evidence="2"/>
<dbReference type="InterPro" id="IPR000719">
    <property type="entry name" value="Prot_kinase_dom"/>
</dbReference>
<dbReference type="Proteomes" id="UP001367508">
    <property type="component" value="Unassembled WGS sequence"/>
</dbReference>
<gene>
    <name evidence="12" type="ORF">VNO77_00764</name>
</gene>
<comment type="catalytic activity">
    <reaction evidence="7">
        <text>L-threonyl-[protein] + ATP = O-phospho-L-threonyl-[protein] + ADP + H(+)</text>
        <dbReference type="Rhea" id="RHEA:46608"/>
        <dbReference type="Rhea" id="RHEA-COMP:11060"/>
        <dbReference type="Rhea" id="RHEA-COMP:11605"/>
        <dbReference type="ChEBI" id="CHEBI:15378"/>
        <dbReference type="ChEBI" id="CHEBI:30013"/>
        <dbReference type="ChEBI" id="CHEBI:30616"/>
        <dbReference type="ChEBI" id="CHEBI:61977"/>
        <dbReference type="ChEBI" id="CHEBI:456216"/>
        <dbReference type="EC" id="2.7.11.25"/>
    </reaction>
</comment>
<dbReference type="Pfam" id="PF00069">
    <property type="entry name" value="Pkinase"/>
    <property type="match status" value="1"/>
</dbReference>
<feature type="compositionally biased region" description="Low complexity" evidence="10">
    <location>
        <begin position="102"/>
        <end position="115"/>
    </location>
</feature>
<evidence type="ECO:0000256" key="5">
    <source>
        <dbReference type="ARBA" id="ARBA00022777"/>
    </source>
</evidence>
<dbReference type="PROSITE" id="PS00107">
    <property type="entry name" value="PROTEIN_KINASE_ATP"/>
    <property type="match status" value="1"/>
</dbReference>
<dbReference type="FunFam" id="1.10.510.10:FF:000186">
    <property type="entry name" value="Mitogen-activated protein kinase kinase kinase"/>
    <property type="match status" value="1"/>
</dbReference>
<reference evidence="12 13" key="1">
    <citation type="submission" date="2024-01" db="EMBL/GenBank/DDBJ databases">
        <title>The genomes of 5 underutilized Papilionoideae crops provide insights into root nodulation and disease resistanc.</title>
        <authorList>
            <person name="Jiang F."/>
        </authorList>
    </citation>
    <scope>NUCLEOTIDE SEQUENCE [LARGE SCALE GENOMIC DNA]</scope>
    <source>
        <strain evidence="12">LVBAO_FW01</strain>
        <tissue evidence="12">Leaves</tissue>
    </source>
</reference>
<dbReference type="SUPFAM" id="SSF56112">
    <property type="entry name" value="Protein kinase-like (PK-like)"/>
    <property type="match status" value="1"/>
</dbReference>
<evidence type="ECO:0000256" key="7">
    <source>
        <dbReference type="ARBA" id="ARBA00047559"/>
    </source>
</evidence>
<feature type="domain" description="Protein kinase" evidence="11">
    <location>
        <begin position="215"/>
        <end position="471"/>
    </location>
</feature>